<reference evidence="4" key="1">
    <citation type="submission" date="2021-02" db="EMBL/GenBank/DDBJ databases">
        <authorList>
            <person name="Nowell W R."/>
        </authorList>
    </citation>
    <scope>NUCLEOTIDE SEQUENCE</scope>
</reference>
<dbReference type="SUPFAM" id="SSF48371">
    <property type="entry name" value="ARM repeat"/>
    <property type="match status" value="1"/>
</dbReference>
<evidence type="ECO:0000256" key="2">
    <source>
        <dbReference type="SAM" id="MobiDB-lite"/>
    </source>
</evidence>
<gene>
    <name evidence="4" type="ORF">BYL167_LOCUS2851</name>
</gene>
<feature type="compositionally biased region" description="Low complexity" evidence="2">
    <location>
        <begin position="18"/>
        <end position="35"/>
    </location>
</feature>
<name>A0A8S2J9J8_9BILA</name>
<feature type="domain" description="Alfy-like armadillo-like repeat" evidence="3">
    <location>
        <begin position="636"/>
        <end position="728"/>
    </location>
</feature>
<dbReference type="Proteomes" id="UP000681967">
    <property type="component" value="Unassembled WGS sequence"/>
</dbReference>
<evidence type="ECO:0000313" key="4">
    <source>
        <dbReference type="EMBL" id="CAF3798355.1"/>
    </source>
</evidence>
<dbReference type="InterPro" id="IPR056252">
    <property type="entry name" value="Alfy-like_Arm-like"/>
</dbReference>
<dbReference type="AlphaFoldDB" id="A0A8S2J9J8"/>
<evidence type="ECO:0000259" key="3">
    <source>
        <dbReference type="Pfam" id="PF23295"/>
    </source>
</evidence>
<evidence type="ECO:0000256" key="1">
    <source>
        <dbReference type="ARBA" id="ARBA00022574"/>
    </source>
</evidence>
<feature type="region of interest" description="Disordered" evidence="2">
    <location>
        <begin position="9"/>
        <end position="35"/>
    </location>
</feature>
<dbReference type="InterPro" id="IPR051944">
    <property type="entry name" value="BEACH_domain_protein"/>
</dbReference>
<proteinExistence type="predicted"/>
<evidence type="ECO:0000313" key="5">
    <source>
        <dbReference type="Proteomes" id="UP000681967"/>
    </source>
</evidence>
<dbReference type="PANTHER" id="PTHR46108:SF4">
    <property type="entry name" value="BLUE CHEESE"/>
    <property type="match status" value="1"/>
</dbReference>
<organism evidence="4 5">
    <name type="scientific">Rotaria magnacalcarata</name>
    <dbReference type="NCBI Taxonomy" id="392030"/>
    <lineage>
        <taxon>Eukaryota</taxon>
        <taxon>Metazoa</taxon>
        <taxon>Spiralia</taxon>
        <taxon>Gnathifera</taxon>
        <taxon>Rotifera</taxon>
        <taxon>Eurotatoria</taxon>
        <taxon>Bdelloidea</taxon>
        <taxon>Philodinida</taxon>
        <taxon>Philodinidae</taxon>
        <taxon>Rotaria</taxon>
    </lineage>
</organism>
<dbReference type="InterPro" id="IPR016024">
    <property type="entry name" value="ARM-type_fold"/>
</dbReference>
<accession>A0A8S2J9J8</accession>
<protein>
    <recommendedName>
        <fullName evidence="3">Alfy-like armadillo-like repeat domain-containing protein</fullName>
    </recommendedName>
</protein>
<sequence length="734" mass="83338">MNKLLKTLINKRDGGGASSSSSSSPTTGSLEGTLSNNNTASQDILLTLTHLRKVFYEYQHPKIQWTQQEKNERLYSTLPMVIKVLSVLTNNEWEDRFPELHDYTLTLAKLLVYEIRMRADKEPNTRAASQAIIDYLEINEETNSLSGWSLLRSLKLLSTGPNIIMDKFAQASLPSTFVKCLYLFFDLPDIPITHSTSDAISPKEKRILLQQIFFQLLSRIAMSNSCVDELTRRDDLLLLFSAISSNCPERNKPWRMQASEMLVLIGKHSLQSAIQCIHSVRCISQCVDSLRRATCDLSLIEIAGVYETLINLIIESASLSSILVDDFRLAHCYVHVKDIILRLENEWINDESEKLFARFITLLSDFSYAGYNELKLSGRPETIIDIPNFAMPQPKKTGFIVRNTSAFTILQSIFQQSTHPFLVNIVFDAISSIILADNANYFICGENLSPITEVLYNKSNDVQLKIYDLLEFIVFQLKFIPHRELVNLSIMLKSHTCVQSHKNCVKYLIHILKFNNVLKDALRELGFIEVLISRLHQFATLLKESIQDPNDKGDNMDQEEKELGFMVMEALALLLSHNQKNAKIFREHGGARLAHNIIPYRLCRIAALTVVLHLVLCTGGEDDTGTLLGLIHTAKLEELEMKSVILKGFLYILRESHRTRTVFRKVGGFVYIVSLLISMEGCLAVPPKNPWITVSRHEILSIIRLILNTLTVAMRFEPGNARLFENEVCISNKA</sequence>
<comment type="caution">
    <text evidence="4">The sequence shown here is derived from an EMBL/GenBank/DDBJ whole genome shotgun (WGS) entry which is preliminary data.</text>
</comment>
<dbReference type="Pfam" id="PF23295">
    <property type="entry name" value="Arm_4"/>
    <property type="match status" value="1"/>
</dbReference>
<dbReference type="EMBL" id="CAJOBH010000519">
    <property type="protein sequence ID" value="CAF3798355.1"/>
    <property type="molecule type" value="Genomic_DNA"/>
</dbReference>
<dbReference type="PANTHER" id="PTHR46108">
    <property type="entry name" value="BLUE CHEESE"/>
    <property type="match status" value="1"/>
</dbReference>
<keyword evidence="1" id="KW-0853">WD repeat</keyword>